<dbReference type="Proteomes" id="UP000031121">
    <property type="component" value="Chromosome"/>
</dbReference>
<protein>
    <submittedName>
        <fullName evidence="1">Uncharacterized protein</fullName>
    </submittedName>
</protein>
<proteinExistence type="predicted"/>
<name>A0A0A8B2J7_9ACTN</name>
<reference evidence="2" key="1">
    <citation type="submission" date="2014-08" db="EMBL/GenBank/DDBJ databases">
        <title>Coriobacteriaceae sp. complete genome.</title>
        <authorList>
            <person name="Looft T."/>
            <person name="Bayles D.O."/>
            <person name="Stanton T.B."/>
        </authorList>
    </citation>
    <scope>NUCLEOTIDE SEQUENCE [LARGE SCALE GENOMIC DNA]</scope>
    <source>
        <strain evidence="2">68-1-3</strain>
    </source>
</reference>
<dbReference type="RefSeq" id="WP_039688497.1">
    <property type="nucleotide sequence ID" value="NZ_CP009302.1"/>
</dbReference>
<keyword evidence="2" id="KW-1185">Reference proteome</keyword>
<accession>A0A0A8B2J7</accession>
<dbReference type="HOGENOM" id="CLU_1945112_0_0_11"/>
<reference evidence="1 2" key="2">
    <citation type="journal article" date="2015" name="Genome Announc.">
        <title>Complete Genome Sequence of Coriobacteriaceae Strain 68-1-3, a Novel Mucus-Degrading Isolate from the Swine Intestinal Tract.</title>
        <authorList>
            <person name="Looft T."/>
            <person name="Bayles D.O."/>
            <person name="Alt D.P."/>
            <person name="Stanton T.B."/>
        </authorList>
    </citation>
    <scope>NUCLEOTIDE SEQUENCE [LARGE SCALE GENOMIC DNA]</scope>
    <source>
        <strain evidence="1 2">68-1-3</strain>
    </source>
</reference>
<dbReference type="OrthoDB" id="2113022at2"/>
<dbReference type="EMBL" id="CP009302">
    <property type="protein sequence ID" value="AJC11721.1"/>
    <property type="molecule type" value="Genomic_DNA"/>
</dbReference>
<dbReference type="STRING" id="1531429.JI75_02600"/>
<gene>
    <name evidence="1" type="ORF">JI75_02600</name>
</gene>
<evidence type="ECO:0000313" key="1">
    <source>
        <dbReference type="EMBL" id="AJC11721.1"/>
    </source>
</evidence>
<dbReference type="KEGG" id="cbac:JI75_02600"/>
<organism evidence="1 2">
    <name type="scientific">Berryella intestinalis</name>
    <dbReference type="NCBI Taxonomy" id="1531429"/>
    <lineage>
        <taxon>Bacteria</taxon>
        <taxon>Bacillati</taxon>
        <taxon>Actinomycetota</taxon>
        <taxon>Coriobacteriia</taxon>
        <taxon>Eggerthellales</taxon>
        <taxon>Eggerthellaceae</taxon>
        <taxon>Berryella</taxon>
    </lineage>
</organism>
<evidence type="ECO:0000313" key="2">
    <source>
        <dbReference type="Proteomes" id="UP000031121"/>
    </source>
</evidence>
<sequence length="129" mass="14496">MRTARIWGRDLEMVGGPYTFVVWERERGGDFLAALSDVQRRERVTVSDYLPFAWAMCATADDGTPGYDEWCRSPEWSAFDISEQGAGDVIAVISSALVAEFFPSAKAGRGPLARIRRLVRRAARRLRRA</sequence>
<dbReference type="AlphaFoldDB" id="A0A0A8B2J7"/>